<dbReference type="Proteomes" id="UP000002051">
    <property type="component" value="Unassembled WGS sequence"/>
</dbReference>
<reference evidence="2" key="3">
    <citation type="submission" date="2015-06" db="UniProtKB">
        <authorList>
            <consortium name="EnsemblPlants"/>
        </authorList>
    </citation>
    <scope>IDENTIFICATION</scope>
    <source>
        <strain evidence="2">cv. Jemalong A17</strain>
    </source>
</reference>
<name>A0A072TI48_MEDTR</name>
<evidence type="ECO:0000313" key="1">
    <source>
        <dbReference type="EMBL" id="KEH16593.1"/>
    </source>
</evidence>
<keyword evidence="3" id="KW-1185">Reference proteome</keyword>
<dbReference type="AlphaFoldDB" id="A0A072TI48"/>
<dbReference type="EnsemblPlants" id="KEH16593">
    <property type="protein sequence ID" value="KEH16593"/>
    <property type="gene ID" value="MTR_0137s0030"/>
</dbReference>
<proteinExistence type="predicted"/>
<gene>
    <name evidence="1" type="ORF">MTR_0137s0030</name>
</gene>
<reference evidence="1 3" key="2">
    <citation type="journal article" date="2014" name="BMC Genomics">
        <title>An improved genome release (version Mt4.0) for the model legume Medicago truncatula.</title>
        <authorList>
            <person name="Tang H."/>
            <person name="Krishnakumar V."/>
            <person name="Bidwell S."/>
            <person name="Rosen B."/>
            <person name="Chan A."/>
            <person name="Zhou S."/>
            <person name="Gentzbittel L."/>
            <person name="Childs K.L."/>
            <person name="Yandell M."/>
            <person name="Gundlach H."/>
            <person name="Mayer K.F."/>
            <person name="Schwartz D.C."/>
            <person name="Town C.D."/>
        </authorList>
    </citation>
    <scope>GENOME REANNOTATION</scope>
    <source>
        <strain evidence="1">A17</strain>
        <strain evidence="2 3">cv. Jemalong A17</strain>
    </source>
</reference>
<evidence type="ECO:0000313" key="2">
    <source>
        <dbReference type="EnsemblPlants" id="KEH16593"/>
    </source>
</evidence>
<accession>A0A072TI48</accession>
<evidence type="ECO:0000313" key="3">
    <source>
        <dbReference type="Proteomes" id="UP000002051"/>
    </source>
</evidence>
<organism evidence="1 3">
    <name type="scientific">Medicago truncatula</name>
    <name type="common">Barrel medic</name>
    <name type="synonym">Medicago tribuloides</name>
    <dbReference type="NCBI Taxonomy" id="3880"/>
    <lineage>
        <taxon>Eukaryota</taxon>
        <taxon>Viridiplantae</taxon>
        <taxon>Streptophyta</taxon>
        <taxon>Embryophyta</taxon>
        <taxon>Tracheophyta</taxon>
        <taxon>Spermatophyta</taxon>
        <taxon>Magnoliopsida</taxon>
        <taxon>eudicotyledons</taxon>
        <taxon>Gunneridae</taxon>
        <taxon>Pentapetalae</taxon>
        <taxon>rosids</taxon>
        <taxon>fabids</taxon>
        <taxon>Fabales</taxon>
        <taxon>Fabaceae</taxon>
        <taxon>Papilionoideae</taxon>
        <taxon>50 kb inversion clade</taxon>
        <taxon>NPAAA clade</taxon>
        <taxon>Hologalegina</taxon>
        <taxon>IRL clade</taxon>
        <taxon>Trifolieae</taxon>
        <taxon>Medicago</taxon>
    </lineage>
</organism>
<dbReference type="HOGENOM" id="CLU_2593479_0_0_1"/>
<dbReference type="EMBL" id="KL402862">
    <property type="protein sequence ID" value="KEH16593.1"/>
    <property type="molecule type" value="Genomic_DNA"/>
</dbReference>
<reference evidence="1 3" key="1">
    <citation type="journal article" date="2011" name="Nature">
        <title>The Medicago genome provides insight into the evolution of rhizobial symbioses.</title>
        <authorList>
            <person name="Young N.D."/>
            <person name="Debelle F."/>
            <person name="Oldroyd G.E."/>
            <person name="Geurts R."/>
            <person name="Cannon S.B."/>
            <person name="Udvardi M.K."/>
            <person name="Benedito V.A."/>
            <person name="Mayer K.F."/>
            <person name="Gouzy J."/>
            <person name="Schoof H."/>
            <person name="Van de Peer Y."/>
            <person name="Proost S."/>
            <person name="Cook D.R."/>
            <person name="Meyers B.C."/>
            <person name="Spannagl M."/>
            <person name="Cheung F."/>
            <person name="De Mita S."/>
            <person name="Krishnakumar V."/>
            <person name="Gundlach H."/>
            <person name="Zhou S."/>
            <person name="Mudge J."/>
            <person name="Bharti A.K."/>
            <person name="Murray J.D."/>
            <person name="Naoumkina M.A."/>
            <person name="Rosen B."/>
            <person name="Silverstein K.A."/>
            <person name="Tang H."/>
            <person name="Rombauts S."/>
            <person name="Zhao P.X."/>
            <person name="Zhou P."/>
            <person name="Barbe V."/>
            <person name="Bardou P."/>
            <person name="Bechner M."/>
            <person name="Bellec A."/>
            <person name="Berger A."/>
            <person name="Berges H."/>
            <person name="Bidwell S."/>
            <person name="Bisseling T."/>
            <person name="Choisne N."/>
            <person name="Couloux A."/>
            <person name="Denny R."/>
            <person name="Deshpande S."/>
            <person name="Dai X."/>
            <person name="Doyle J.J."/>
            <person name="Dudez A.M."/>
            <person name="Farmer A.D."/>
            <person name="Fouteau S."/>
            <person name="Franken C."/>
            <person name="Gibelin C."/>
            <person name="Gish J."/>
            <person name="Goldstein S."/>
            <person name="Gonzalez A.J."/>
            <person name="Green P.J."/>
            <person name="Hallab A."/>
            <person name="Hartog M."/>
            <person name="Hua A."/>
            <person name="Humphray S.J."/>
            <person name="Jeong D.H."/>
            <person name="Jing Y."/>
            <person name="Jocker A."/>
            <person name="Kenton S.M."/>
            <person name="Kim D.J."/>
            <person name="Klee K."/>
            <person name="Lai H."/>
            <person name="Lang C."/>
            <person name="Lin S."/>
            <person name="Macmil S.L."/>
            <person name="Magdelenat G."/>
            <person name="Matthews L."/>
            <person name="McCorrison J."/>
            <person name="Monaghan E.L."/>
            <person name="Mun J.H."/>
            <person name="Najar F.Z."/>
            <person name="Nicholson C."/>
            <person name="Noirot C."/>
            <person name="O'Bleness M."/>
            <person name="Paule C.R."/>
            <person name="Poulain J."/>
            <person name="Prion F."/>
            <person name="Qin B."/>
            <person name="Qu C."/>
            <person name="Retzel E.F."/>
            <person name="Riddle C."/>
            <person name="Sallet E."/>
            <person name="Samain S."/>
            <person name="Samson N."/>
            <person name="Sanders I."/>
            <person name="Saurat O."/>
            <person name="Scarpelli C."/>
            <person name="Schiex T."/>
            <person name="Segurens B."/>
            <person name="Severin A.J."/>
            <person name="Sherrier D.J."/>
            <person name="Shi R."/>
            <person name="Sims S."/>
            <person name="Singer S.R."/>
            <person name="Sinharoy S."/>
            <person name="Sterck L."/>
            <person name="Viollet A."/>
            <person name="Wang B.B."/>
            <person name="Wang K."/>
            <person name="Wang M."/>
            <person name="Wang X."/>
            <person name="Warfsmann J."/>
            <person name="Weissenbach J."/>
            <person name="White D.D."/>
            <person name="White J.D."/>
            <person name="Wiley G.B."/>
            <person name="Wincker P."/>
            <person name="Xing Y."/>
            <person name="Yang L."/>
            <person name="Yao Z."/>
            <person name="Ying F."/>
            <person name="Zhai J."/>
            <person name="Zhou L."/>
            <person name="Zuber A."/>
            <person name="Denarie J."/>
            <person name="Dixon R.A."/>
            <person name="May G.D."/>
            <person name="Schwartz D.C."/>
            <person name="Rogers J."/>
            <person name="Quetier F."/>
            <person name="Town C.D."/>
            <person name="Roe B.A."/>
        </authorList>
    </citation>
    <scope>NUCLEOTIDE SEQUENCE [LARGE SCALE GENOMIC DNA]</scope>
    <source>
        <strain evidence="1">A17</strain>
        <strain evidence="2 3">cv. Jemalong A17</strain>
    </source>
</reference>
<sequence>MPCSPHDHSPPSSASSVIWPSTSAWFLAEPHRTRRYDFQNCRLTPQANTSLFTLFVPTHMLFGKLSKRSPIPKLLQVKHA</sequence>
<protein>
    <submittedName>
        <fullName evidence="1 2">Uncharacterized protein</fullName>
    </submittedName>
</protein>